<dbReference type="InterPro" id="IPR008145">
    <property type="entry name" value="GK/Ca_channel_bsu"/>
</dbReference>
<evidence type="ECO:0000256" key="5">
    <source>
        <dbReference type="ARBA" id="ARBA00048594"/>
    </source>
</evidence>
<evidence type="ECO:0000256" key="3">
    <source>
        <dbReference type="ARBA" id="ARBA00022679"/>
    </source>
</evidence>
<dbReference type="AlphaFoldDB" id="A0A7W9SIG7"/>
<dbReference type="Gene3D" id="3.40.50.300">
    <property type="entry name" value="P-loop containing nucleotide triphosphate hydrolases"/>
    <property type="match status" value="1"/>
</dbReference>
<dbReference type="Pfam" id="PF00625">
    <property type="entry name" value="Guanylate_kin"/>
    <property type="match status" value="1"/>
</dbReference>
<dbReference type="InterPro" id="IPR008144">
    <property type="entry name" value="Guanylate_kin-like_dom"/>
</dbReference>
<dbReference type="SMART" id="SM00072">
    <property type="entry name" value="GuKc"/>
    <property type="match status" value="1"/>
</dbReference>
<keyword evidence="4 7" id="KW-0418">Kinase</keyword>
<comment type="caution">
    <text evidence="7">The sequence shown here is derived from an EMBL/GenBank/DDBJ whole genome shotgun (WGS) entry which is preliminary data.</text>
</comment>
<evidence type="ECO:0000256" key="1">
    <source>
        <dbReference type="ARBA" id="ARBA00003531"/>
    </source>
</evidence>
<accession>A0A7W9SIG7</accession>
<dbReference type="GO" id="GO:0005829">
    <property type="term" value="C:cytosol"/>
    <property type="evidence" value="ECO:0007669"/>
    <property type="project" value="TreeGrafter"/>
</dbReference>
<protein>
    <submittedName>
        <fullName evidence="7">Guanylate kinase</fullName>
        <ecNumber evidence="7">2.7.4.8</ecNumber>
    </submittedName>
</protein>
<evidence type="ECO:0000313" key="7">
    <source>
        <dbReference type="EMBL" id="MBB6042401.1"/>
    </source>
</evidence>
<dbReference type="RefSeq" id="WP_183684869.1">
    <property type="nucleotide sequence ID" value="NZ_JACHHH010000017.1"/>
</dbReference>
<dbReference type="PANTHER" id="PTHR23117">
    <property type="entry name" value="GUANYLATE KINASE-RELATED"/>
    <property type="match status" value="1"/>
</dbReference>
<reference evidence="7 8" key="1">
    <citation type="submission" date="2020-08" db="EMBL/GenBank/DDBJ databases">
        <title>Genomic Encyclopedia of Type Strains, Phase IV (KMG-IV): sequencing the most valuable type-strain genomes for metagenomic binning, comparative biology and taxonomic classification.</title>
        <authorList>
            <person name="Goeker M."/>
        </authorList>
    </citation>
    <scope>NUCLEOTIDE SEQUENCE [LARGE SCALE GENOMIC DNA]</scope>
    <source>
        <strain evidence="7 8">DSM 17245</strain>
    </source>
</reference>
<dbReference type="EMBL" id="JACHHH010000017">
    <property type="protein sequence ID" value="MBB6042401.1"/>
    <property type="molecule type" value="Genomic_DNA"/>
</dbReference>
<dbReference type="PROSITE" id="PS50052">
    <property type="entry name" value="GUANYLATE_KINASE_2"/>
    <property type="match status" value="1"/>
</dbReference>
<dbReference type="InterPro" id="IPR027417">
    <property type="entry name" value="P-loop_NTPase"/>
</dbReference>
<comment type="function">
    <text evidence="1">Essential for recycling GMP and indirectly, cGMP.</text>
</comment>
<comment type="catalytic activity">
    <reaction evidence="5">
        <text>GMP + ATP = GDP + ADP</text>
        <dbReference type="Rhea" id="RHEA:20780"/>
        <dbReference type="ChEBI" id="CHEBI:30616"/>
        <dbReference type="ChEBI" id="CHEBI:58115"/>
        <dbReference type="ChEBI" id="CHEBI:58189"/>
        <dbReference type="ChEBI" id="CHEBI:456216"/>
        <dbReference type="EC" id="2.7.4.8"/>
    </reaction>
</comment>
<dbReference type="PANTHER" id="PTHR23117:SF13">
    <property type="entry name" value="GUANYLATE KINASE"/>
    <property type="match status" value="1"/>
</dbReference>
<evidence type="ECO:0000259" key="6">
    <source>
        <dbReference type="PROSITE" id="PS50052"/>
    </source>
</evidence>
<dbReference type="GeneID" id="85015911"/>
<dbReference type="InterPro" id="IPR020590">
    <property type="entry name" value="Guanylate_kinase_CS"/>
</dbReference>
<proteinExistence type="inferred from homology"/>
<keyword evidence="3 7" id="KW-0808">Transferase</keyword>
<comment type="similarity">
    <text evidence="2">Belongs to the guanylate kinase family.</text>
</comment>
<evidence type="ECO:0000256" key="2">
    <source>
        <dbReference type="ARBA" id="ARBA00005790"/>
    </source>
</evidence>
<dbReference type="PROSITE" id="PS00856">
    <property type="entry name" value="GUANYLATE_KINASE_1"/>
    <property type="match status" value="1"/>
</dbReference>
<evidence type="ECO:0000256" key="4">
    <source>
        <dbReference type="ARBA" id="ARBA00022777"/>
    </source>
</evidence>
<dbReference type="Proteomes" id="UP000522163">
    <property type="component" value="Unassembled WGS sequence"/>
</dbReference>
<name>A0A7W9SIG7_9FIRM</name>
<organism evidence="7 8">
    <name type="scientific">Oribacterium sinus</name>
    <dbReference type="NCBI Taxonomy" id="237576"/>
    <lineage>
        <taxon>Bacteria</taxon>
        <taxon>Bacillati</taxon>
        <taxon>Bacillota</taxon>
        <taxon>Clostridia</taxon>
        <taxon>Lachnospirales</taxon>
        <taxon>Lachnospiraceae</taxon>
        <taxon>Oribacterium</taxon>
    </lineage>
</organism>
<dbReference type="GO" id="GO:0004385">
    <property type="term" value="F:GMP kinase activity"/>
    <property type="evidence" value="ECO:0007669"/>
    <property type="project" value="UniProtKB-EC"/>
</dbReference>
<dbReference type="EC" id="2.7.4.8" evidence="7"/>
<feature type="domain" description="Guanylate kinase-like" evidence="6">
    <location>
        <begin position="1"/>
        <end position="188"/>
    </location>
</feature>
<evidence type="ECO:0000313" key="8">
    <source>
        <dbReference type="Proteomes" id="UP000522163"/>
    </source>
</evidence>
<sequence>MIYYICGKSAVGKDSIFQELVKRSDLKRIIPYTTRPMRPMEKEGEEYHFLLEEEFLKLLSEGKMMESRSYDTAFGLWYYGTAYEEGFREKDKGFLCIGTLESYNSIKDYLGQEFIQPVYIELEDELRLSRAKAREQGSDPKALEELERRFQADNKDFSEEKLREAGIKKRYHNLDFDKCVEEILADIKSGTERGL</sequence>
<dbReference type="SUPFAM" id="SSF52540">
    <property type="entry name" value="P-loop containing nucleoside triphosphate hydrolases"/>
    <property type="match status" value="1"/>
</dbReference>
<gene>
    <name evidence="7" type="ORF">HNQ46_002401</name>
</gene>